<name>A0A5N7MG19_9HYPH</name>
<dbReference type="Proteomes" id="UP000403266">
    <property type="component" value="Unassembled WGS sequence"/>
</dbReference>
<dbReference type="PANTHER" id="PTHR42781">
    <property type="entry name" value="SPERMIDINE/PUTRESCINE IMPORT ATP-BINDING PROTEIN POTA"/>
    <property type="match status" value="1"/>
</dbReference>
<dbReference type="InterPro" id="IPR003593">
    <property type="entry name" value="AAA+_ATPase"/>
</dbReference>
<keyword evidence="6" id="KW-0764">Sulfate transport</keyword>
<dbReference type="SUPFAM" id="SSF50331">
    <property type="entry name" value="MOP-like"/>
    <property type="match status" value="1"/>
</dbReference>
<dbReference type="InterPro" id="IPR008995">
    <property type="entry name" value="Mo/tungstate-bd_C_term_dom"/>
</dbReference>
<dbReference type="InterPro" id="IPR017871">
    <property type="entry name" value="ABC_transporter-like_CS"/>
</dbReference>
<protein>
    <submittedName>
        <fullName evidence="8">Sulfate ABC transporter ATP-binding protein</fullName>
    </submittedName>
</protein>
<dbReference type="FunFam" id="3.40.50.300:FF:000425">
    <property type="entry name" value="Probable ABC transporter, ATP-binding subunit"/>
    <property type="match status" value="1"/>
</dbReference>
<evidence type="ECO:0000256" key="3">
    <source>
        <dbReference type="ARBA" id="ARBA00022741"/>
    </source>
</evidence>
<evidence type="ECO:0000313" key="8">
    <source>
        <dbReference type="EMBL" id="MPR25905.1"/>
    </source>
</evidence>
<evidence type="ECO:0000259" key="7">
    <source>
        <dbReference type="PROSITE" id="PS50893"/>
    </source>
</evidence>
<reference evidence="8 9" key="1">
    <citation type="journal article" date="2019" name="Syst. Appl. Microbiol.">
        <title>Microvirga tunisiensis sp. nov., a root nodule symbiotic bacterium isolated from Lupinus micranthus and L. luteus grown in Northern Tunisia.</title>
        <authorList>
            <person name="Msaddak A."/>
            <person name="Rejili M."/>
            <person name="Duran D."/>
            <person name="Mars M."/>
            <person name="Palacios J.M."/>
            <person name="Ruiz-Argueso T."/>
            <person name="Rey L."/>
            <person name="Imperial J."/>
        </authorList>
    </citation>
    <scope>NUCLEOTIDE SEQUENCE [LARGE SCALE GENOMIC DNA]</scope>
    <source>
        <strain evidence="8 9">Lmie10</strain>
    </source>
</reference>
<evidence type="ECO:0000256" key="2">
    <source>
        <dbReference type="ARBA" id="ARBA00022448"/>
    </source>
</evidence>
<dbReference type="InterPro" id="IPR005666">
    <property type="entry name" value="Sulph_transpt1"/>
</dbReference>
<dbReference type="GO" id="GO:0005524">
    <property type="term" value="F:ATP binding"/>
    <property type="evidence" value="ECO:0007669"/>
    <property type="project" value="UniProtKB-KW"/>
</dbReference>
<dbReference type="GO" id="GO:0015697">
    <property type="term" value="P:quaternary ammonium group transport"/>
    <property type="evidence" value="ECO:0007669"/>
    <property type="project" value="UniProtKB-ARBA"/>
</dbReference>
<keyword evidence="2" id="KW-0813">Transport</keyword>
<dbReference type="NCBIfam" id="TIGR00968">
    <property type="entry name" value="3a0106s01"/>
    <property type="match status" value="1"/>
</dbReference>
<dbReference type="PROSITE" id="PS50893">
    <property type="entry name" value="ABC_TRANSPORTER_2"/>
    <property type="match status" value="1"/>
</dbReference>
<keyword evidence="3" id="KW-0547">Nucleotide-binding</keyword>
<evidence type="ECO:0000256" key="5">
    <source>
        <dbReference type="ARBA" id="ARBA00022967"/>
    </source>
</evidence>
<gene>
    <name evidence="8" type="ORF">FS320_11875</name>
</gene>
<dbReference type="CDD" id="cd03296">
    <property type="entry name" value="ABC_CysA_sulfate_importer"/>
    <property type="match status" value="1"/>
</dbReference>
<dbReference type="SMART" id="SM00382">
    <property type="entry name" value="AAA"/>
    <property type="match status" value="1"/>
</dbReference>
<evidence type="ECO:0000256" key="1">
    <source>
        <dbReference type="ARBA" id="ARBA00005417"/>
    </source>
</evidence>
<dbReference type="EMBL" id="VOSK01000034">
    <property type="protein sequence ID" value="MPR25905.1"/>
    <property type="molecule type" value="Genomic_DNA"/>
</dbReference>
<keyword evidence="5" id="KW-1278">Translocase</keyword>
<organism evidence="8 9">
    <name type="scientific">Microvirga tunisiensis</name>
    <dbReference type="NCBI Taxonomy" id="2108360"/>
    <lineage>
        <taxon>Bacteria</taxon>
        <taxon>Pseudomonadati</taxon>
        <taxon>Pseudomonadota</taxon>
        <taxon>Alphaproteobacteria</taxon>
        <taxon>Hyphomicrobiales</taxon>
        <taxon>Methylobacteriaceae</taxon>
        <taxon>Microvirga</taxon>
    </lineage>
</organism>
<evidence type="ECO:0000313" key="9">
    <source>
        <dbReference type="Proteomes" id="UP000403266"/>
    </source>
</evidence>
<sequence>MLPTAHTAERSQTVDIRIAGVTKTFAGSAALHDVNLEVQPGELLALLGPSGSGKTTLLRILAGLVEADHGQVLFGGVDATSLPVQKRQVGFVFQHYALFKHMSVLDNIAYGLQVRERATRPSKSEIRRRVSELLDLVQLSGYESRFPSQLSGGQRQRVALARALAVEPRVLLLDEPFGALDAKVRKDLRAWLRDIHQRTGKTTVFVTHDQDEALELADRVAVLNCGHLEQVGSPDDVQDHPATPFVMTFLGQAARFNAEIRDGRVLVNGKPAPVAAPKATIGPASLYCRPWHLKPVPAGHGHHQGMISGVRRLGSMRRIEVSPADGTKLEIEAPLVTNLRVGEEIGLDILDGVIFRDG</sequence>
<dbReference type="InterPro" id="IPR003439">
    <property type="entry name" value="ABC_transporter-like_ATP-bd"/>
</dbReference>
<proteinExistence type="inferred from homology"/>
<dbReference type="InterPro" id="IPR027417">
    <property type="entry name" value="P-loop_NTPase"/>
</dbReference>
<dbReference type="SUPFAM" id="SSF52540">
    <property type="entry name" value="P-loop containing nucleoside triphosphate hydrolases"/>
    <property type="match status" value="1"/>
</dbReference>
<dbReference type="PANTHER" id="PTHR42781:SF4">
    <property type="entry name" value="SPERMIDINE_PUTRESCINE IMPORT ATP-BINDING PROTEIN POTA"/>
    <property type="match status" value="1"/>
</dbReference>
<comment type="caution">
    <text evidence="8">The sequence shown here is derived from an EMBL/GenBank/DDBJ whole genome shotgun (WGS) entry which is preliminary data.</text>
</comment>
<comment type="similarity">
    <text evidence="1">Belongs to the ABC transporter superfamily.</text>
</comment>
<dbReference type="GO" id="GO:0043190">
    <property type="term" value="C:ATP-binding cassette (ABC) transporter complex"/>
    <property type="evidence" value="ECO:0007669"/>
    <property type="project" value="InterPro"/>
</dbReference>
<dbReference type="Pfam" id="PF00005">
    <property type="entry name" value="ABC_tran"/>
    <property type="match status" value="1"/>
</dbReference>
<dbReference type="GO" id="GO:0016887">
    <property type="term" value="F:ATP hydrolysis activity"/>
    <property type="evidence" value="ECO:0007669"/>
    <property type="project" value="InterPro"/>
</dbReference>
<evidence type="ECO:0000256" key="6">
    <source>
        <dbReference type="ARBA" id="ARBA00023032"/>
    </source>
</evidence>
<keyword evidence="9" id="KW-1185">Reference proteome</keyword>
<dbReference type="PROSITE" id="PS00211">
    <property type="entry name" value="ABC_TRANSPORTER_1"/>
    <property type="match status" value="1"/>
</dbReference>
<dbReference type="Gene3D" id="3.40.50.300">
    <property type="entry name" value="P-loop containing nucleotide triphosphate hydrolases"/>
    <property type="match status" value="1"/>
</dbReference>
<feature type="domain" description="ABC transporter" evidence="7">
    <location>
        <begin position="16"/>
        <end position="250"/>
    </location>
</feature>
<accession>A0A5N7MG19</accession>
<evidence type="ECO:0000256" key="4">
    <source>
        <dbReference type="ARBA" id="ARBA00022840"/>
    </source>
</evidence>
<dbReference type="GO" id="GO:0015419">
    <property type="term" value="F:ABC-type sulfate transporter activity"/>
    <property type="evidence" value="ECO:0007669"/>
    <property type="project" value="InterPro"/>
</dbReference>
<dbReference type="InterPro" id="IPR050093">
    <property type="entry name" value="ABC_SmlMolc_Importer"/>
</dbReference>
<dbReference type="AlphaFoldDB" id="A0A5N7MG19"/>
<keyword evidence="4 8" id="KW-0067">ATP-binding</keyword>